<name>A0ABW4CFL2_9LACO</name>
<dbReference type="Pfam" id="PF02080">
    <property type="entry name" value="TrkA_C"/>
    <property type="match status" value="1"/>
</dbReference>
<dbReference type="Gene3D" id="3.30.70.1450">
    <property type="entry name" value="Regulator of K+ conductance, C-terminal domain"/>
    <property type="match status" value="1"/>
</dbReference>
<reference evidence="4" key="1">
    <citation type="journal article" date="2019" name="Int. J. Syst. Evol. Microbiol.">
        <title>The Global Catalogue of Microorganisms (GCM) 10K type strain sequencing project: providing services to taxonomists for standard genome sequencing and annotation.</title>
        <authorList>
            <consortium name="The Broad Institute Genomics Platform"/>
            <consortium name="The Broad Institute Genome Sequencing Center for Infectious Disease"/>
            <person name="Wu L."/>
            <person name="Ma J."/>
        </authorList>
    </citation>
    <scope>NUCLEOTIDE SEQUENCE [LARGE SCALE GENOMIC DNA]</scope>
    <source>
        <strain evidence="4">CCM 8980</strain>
    </source>
</reference>
<dbReference type="InterPro" id="IPR003148">
    <property type="entry name" value="RCK_N"/>
</dbReference>
<comment type="caution">
    <text evidence="3">The sequence shown here is derived from an EMBL/GenBank/DDBJ whole genome shotgun (WGS) entry which is preliminary data.</text>
</comment>
<evidence type="ECO:0000259" key="1">
    <source>
        <dbReference type="PROSITE" id="PS51201"/>
    </source>
</evidence>
<keyword evidence="4" id="KW-1185">Reference proteome</keyword>
<keyword evidence="3" id="KW-0406">Ion transport</keyword>
<dbReference type="RefSeq" id="WP_203626773.1">
    <property type="nucleotide sequence ID" value="NZ_BOLQ01000008.1"/>
</dbReference>
<feature type="domain" description="RCK C-terminal" evidence="2">
    <location>
        <begin position="133"/>
        <end position="212"/>
    </location>
</feature>
<evidence type="ECO:0000313" key="3">
    <source>
        <dbReference type="EMBL" id="MFD1429595.1"/>
    </source>
</evidence>
<dbReference type="SUPFAM" id="SSF51735">
    <property type="entry name" value="NAD(P)-binding Rossmann-fold domains"/>
    <property type="match status" value="1"/>
</dbReference>
<sequence>MKNMPHSFAVFGLGRFGTSLVSHLAQADVEILAVDREMARVNTVVDQVDRCVTGDASDEALLKKLDIAQFDVVVFAMGEEFESSVMATMIAKELGAPHVVVKALAPRQAAILRRVGADQVVLPEVEIGAKVAQQLVDPNVLDVLDRAGVTISEQHPDEAWVGKNIIEADLRNRAGLNVLAVVRNGAVQVPVDVDQPLQASDILITLAASKTE</sequence>
<accession>A0ABW4CFL2</accession>
<dbReference type="Pfam" id="PF02254">
    <property type="entry name" value="TrkA_N"/>
    <property type="match status" value="1"/>
</dbReference>
<dbReference type="PANTHER" id="PTHR43833:SF7">
    <property type="entry name" value="KTR SYSTEM POTASSIUM UPTAKE PROTEIN C"/>
    <property type="match status" value="1"/>
</dbReference>
<dbReference type="PROSITE" id="PS51201">
    <property type="entry name" value="RCK_N"/>
    <property type="match status" value="1"/>
</dbReference>
<dbReference type="Proteomes" id="UP001597196">
    <property type="component" value="Unassembled WGS sequence"/>
</dbReference>
<organism evidence="3 4">
    <name type="scientific">Lacticaseibacillus mingshuiensis</name>
    <dbReference type="NCBI Taxonomy" id="2799574"/>
    <lineage>
        <taxon>Bacteria</taxon>
        <taxon>Bacillati</taxon>
        <taxon>Bacillota</taxon>
        <taxon>Bacilli</taxon>
        <taxon>Lactobacillales</taxon>
        <taxon>Lactobacillaceae</taxon>
        <taxon>Lacticaseibacillus</taxon>
    </lineage>
</organism>
<protein>
    <submittedName>
        <fullName evidence="3">Potassium channel family protein</fullName>
    </submittedName>
</protein>
<dbReference type="InterPro" id="IPR036291">
    <property type="entry name" value="NAD(P)-bd_dom_sf"/>
</dbReference>
<dbReference type="SUPFAM" id="SSF116726">
    <property type="entry name" value="TrkA C-terminal domain-like"/>
    <property type="match status" value="1"/>
</dbReference>
<feature type="domain" description="RCK N-terminal" evidence="1">
    <location>
        <begin position="5"/>
        <end position="122"/>
    </location>
</feature>
<dbReference type="PROSITE" id="PS51202">
    <property type="entry name" value="RCK_C"/>
    <property type="match status" value="1"/>
</dbReference>
<evidence type="ECO:0000313" key="4">
    <source>
        <dbReference type="Proteomes" id="UP001597196"/>
    </source>
</evidence>
<dbReference type="Gene3D" id="3.40.50.720">
    <property type="entry name" value="NAD(P)-binding Rossmann-like Domain"/>
    <property type="match status" value="1"/>
</dbReference>
<dbReference type="InterPro" id="IPR006037">
    <property type="entry name" value="RCK_C"/>
</dbReference>
<dbReference type="InterPro" id="IPR036721">
    <property type="entry name" value="RCK_C_sf"/>
</dbReference>
<dbReference type="InterPro" id="IPR050721">
    <property type="entry name" value="Trk_Ktr_HKT_K-transport"/>
</dbReference>
<dbReference type="EMBL" id="JBHTOC010000006">
    <property type="protein sequence ID" value="MFD1429595.1"/>
    <property type="molecule type" value="Genomic_DNA"/>
</dbReference>
<proteinExistence type="predicted"/>
<dbReference type="PANTHER" id="PTHR43833">
    <property type="entry name" value="POTASSIUM CHANNEL PROTEIN 2-RELATED-RELATED"/>
    <property type="match status" value="1"/>
</dbReference>
<keyword evidence="3" id="KW-0813">Transport</keyword>
<keyword evidence="3" id="KW-0407">Ion channel</keyword>
<evidence type="ECO:0000259" key="2">
    <source>
        <dbReference type="PROSITE" id="PS51202"/>
    </source>
</evidence>
<gene>
    <name evidence="3" type="ORF">ACFQ4P_04965</name>
</gene>
<dbReference type="GO" id="GO:0034220">
    <property type="term" value="P:monoatomic ion transmembrane transport"/>
    <property type="evidence" value="ECO:0007669"/>
    <property type="project" value="UniProtKB-KW"/>
</dbReference>